<keyword evidence="2 5" id="KW-0812">Transmembrane</keyword>
<sequence>MTAMLTLPTSRQTLLLLIFFAAVLSASGFVLEYGFGVLPCKMCWWQRYAHWAILALTMTAYTLPQAQRPATMAIGVAALTGLGIAVWQFAAQHGWLPFPASCVSDASQAFSSADDLLNNLNRVKIVPCDKETFKLLGLSLAGWNIPAMLAILGLSVYGLFRRS</sequence>
<dbReference type="Proteomes" id="UP000320948">
    <property type="component" value="Unassembled WGS sequence"/>
</dbReference>
<feature type="transmembrane region" description="Helical" evidence="5">
    <location>
        <begin position="140"/>
        <end position="160"/>
    </location>
</feature>
<evidence type="ECO:0000256" key="1">
    <source>
        <dbReference type="ARBA" id="ARBA00004141"/>
    </source>
</evidence>
<dbReference type="Gene3D" id="1.20.1550.10">
    <property type="entry name" value="DsbB-like"/>
    <property type="match status" value="1"/>
</dbReference>
<dbReference type="GO" id="GO:0006457">
    <property type="term" value="P:protein folding"/>
    <property type="evidence" value="ECO:0007669"/>
    <property type="project" value="InterPro"/>
</dbReference>
<dbReference type="AlphaFoldDB" id="A0A6N4RE30"/>
<dbReference type="Pfam" id="PF02600">
    <property type="entry name" value="DsbB"/>
    <property type="match status" value="1"/>
</dbReference>
<keyword evidence="3 5" id="KW-1133">Transmembrane helix</keyword>
<dbReference type="SUPFAM" id="SSF158442">
    <property type="entry name" value="DsbB-like"/>
    <property type="match status" value="1"/>
</dbReference>
<comment type="caution">
    <text evidence="6">The sequence shown here is derived from an EMBL/GenBank/DDBJ whole genome shotgun (WGS) entry which is preliminary data.</text>
</comment>
<dbReference type="InterPro" id="IPR024199">
    <property type="entry name" value="Uncharacterised_DsbB"/>
</dbReference>
<dbReference type="InterPro" id="IPR003752">
    <property type="entry name" value="DiS_bond_form_DsbB/BdbC"/>
</dbReference>
<evidence type="ECO:0000256" key="5">
    <source>
        <dbReference type="SAM" id="Phobius"/>
    </source>
</evidence>
<organism evidence="6 7">
    <name type="scientific">Blastochloris viridis</name>
    <name type="common">Rhodopseudomonas viridis</name>
    <dbReference type="NCBI Taxonomy" id="1079"/>
    <lineage>
        <taxon>Bacteria</taxon>
        <taxon>Pseudomonadati</taxon>
        <taxon>Pseudomonadota</taxon>
        <taxon>Alphaproteobacteria</taxon>
        <taxon>Hyphomicrobiales</taxon>
        <taxon>Blastochloridaceae</taxon>
        <taxon>Blastochloris</taxon>
    </lineage>
</organism>
<comment type="subcellular location">
    <subcellularLocation>
        <location evidence="1">Membrane</location>
        <topology evidence="1">Multi-pass membrane protein</topology>
    </subcellularLocation>
</comment>
<evidence type="ECO:0000256" key="3">
    <source>
        <dbReference type="ARBA" id="ARBA00022989"/>
    </source>
</evidence>
<keyword evidence="4 5" id="KW-0472">Membrane</keyword>
<dbReference type="PIRSF" id="PIRSF033913">
    <property type="entry name" value="S-S_format_DsbB"/>
    <property type="match status" value="1"/>
</dbReference>
<proteinExistence type="predicted"/>
<evidence type="ECO:0000313" key="6">
    <source>
        <dbReference type="EMBL" id="TKW61967.1"/>
    </source>
</evidence>
<gene>
    <name evidence="6" type="ORF">DI628_04920</name>
</gene>
<evidence type="ECO:0000256" key="4">
    <source>
        <dbReference type="ARBA" id="ARBA00023136"/>
    </source>
</evidence>
<feature type="transmembrane region" description="Helical" evidence="5">
    <location>
        <begin position="70"/>
        <end position="90"/>
    </location>
</feature>
<name>A0A6N4RE30_BLAVI</name>
<accession>A0A6N4RE30</accession>
<dbReference type="EMBL" id="VAFM01000001">
    <property type="protein sequence ID" value="TKW61967.1"/>
    <property type="molecule type" value="Genomic_DNA"/>
</dbReference>
<evidence type="ECO:0000256" key="2">
    <source>
        <dbReference type="ARBA" id="ARBA00022692"/>
    </source>
</evidence>
<evidence type="ECO:0000313" key="7">
    <source>
        <dbReference type="Proteomes" id="UP000320948"/>
    </source>
</evidence>
<dbReference type="GO" id="GO:0015035">
    <property type="term" value="F:protein-disulfide reductase activity"/>
    <property type="evidence" value="ECO:0007669"/>
    <property type="project" value="InterPro"/>
</dbReference>
<reference evidence="6 7" key="1">
    <citation type="journal article" date="2017" name="Nat. Commun.">
        <title>In situ click chemistry generation of cyclooxygenase-2 inhibitors.</title>
        <authorList>
            <person name="Bhardwaj A."/>
            <person name="Kaur J."/>
            <person name="Wuest M."/>
            <person name="Wuest F."/>
        </authorList>
    </citation>
    <scope>NUCLEOTIDE SEQUENCE [LARGE SCALE GENOMIC DNA]</scope>
    <source>
        <strain evidence="6">S2_018_000_R2_106</strain>
    </source>
</reference>
<dbReference type="InterPro" id="IPR023380">
    <property type="entry name" value="DsbB-like_sf"/>
</dbReference>
<protein>
    <submittedName>
        <fullName evidence="6">Disulfide bond formation protein B</fullName>
    </submittedName>
</protein>
<dbReference type="GO" id="GO:0016020">
    <property type="term" value="C:membrane"/>
    <property type="evidence" value="ECO:0007669"/>
    <property type="project" value="UniProtKB-SubCell"/>
</dbReference>